<dbReference type="AlphaFoldDB" id="A0A1P8V0C6"/>
<gene>
    <name evidence="2" type="ORF">Ga0080574_TMP4757</name>
</gene>
<dbReference type="KEGG" id="paby:Ga0080574_TMP4757"/>
<evidence type="ECO:0000259" key="1">
    <source>
        <dbReference type="Pfam" id="PF03796"/>
    </source>
</evidence>
<protein>
    <submittedName>
        <fullName evidence="2">AAA domain-containing protein</fullName>
    </submittedName>
</protein>
<dbReference type="Gene3D" id="3.40.50.300">
    <property type="entry name" value="P-loop containing nucleotide triphosphate hydrolases"/>
    <property type="match status" value="1"/>
</dbReference>
<organism evidence="2 3">
    <name type="scientific">Salipiger abyssi</name>
    <dbReference type="NCBI Taxonomy" id="1250539"/>
    <lineage>
        <taxon>Bacteria</taxon>
        <taxon>Pseudomonadati</taxon>
        <taxon>Pseudomonadota</taxon>
        <taxon>Alphaproteobacteria</taxon>
        <taxon>Rhodobacterales</taxon>
        <taxon>Roseobacteraceae</taxon>
        <taxon>Salipiger</taxon>
    </lineage>
</organism>
<dbReference type="GO" id="GO:0005524">
    <property type="term" value="F:ATP binding"/>
    <property type="evidence" value="ECO:0007669"/>
    <property type="project" value="InterPro"/>
</dbReference>
<dbReference type="GO" id="GO:0003678">
    <property type="term" value="F:DNA helicase activity"/>
    <property type="evidence" value="ECO:0007669"/>
    <property type="project" value="InterPro"/>
</dbReference>
<dbReference type="NCBIfam" id="NF004629">
    <property type="entry name" value="PRK05973.1"/>
    <property type="match status" value="1"/>
</dbReference>
<dbReference type="STRING" id="1250539.Ga0080574_TMP4757"/>
<dbReference type="Pfam" id="PF03796">
    <property type="entry name" value="DnaB_C"/>
    <property type="match status" value="1"/>
</dbReference>
<dbReference type="SUPFAM" id="SSF52540">
    <property type="entry name" value="P-loop containing nucleoside triphosphate hydrolases"/>
    <property type="match status" value="1"/>
</dbReference>
<evidence type="ECO:0000313" key="2">
    <source>
        <dbReference type="EMBL" id="APZ55091.1"/>
    </source>
</evidence>
<reference evidence="2 3" key="1">
    <citation type="submission" date="2016-04" db="EMBL/GenBank/DDBJ databases">
        <title>Deep-sea bacteria in the southern Pacific.</title>
        <authorList>
            <person name="Tang K."/>
        </authorList>
    </citation>
    <scope>NUCLEOTIDE SEQUENCE [LARGE SCALE GENOMIC DNA]</scope>
    <source>
        <strain evidence="2 3">JLT2014</strain>
    </source>
</reference>
<dbReference type="GO" id="GO:0006260">
    <property type="term" value="P:DNA replication"/>
    <property type="evidence" value="ECO:0007669"/>
    <property type="project" value="InterPro"/>
</dbReference>
<dbReference type="InterPro" id="IPR007694">
    <property type="entry name" value="DNA_helicase_DnaB-like_C"/>
</dbReference>
<dbReference type="Proteomes" id="UP000187059">
    <property type="component" value="Chromosome"/>
</dbReference>
<dbReference type="EMBL" id="CP015093">
    <property type="protein sequence ID" value="APZ55091.1"/>
    <property type="molecule type" value="Genomic_DNA"/>
</dbReference>
<dbReference type="OrthoDB" id="7357206at2"/>
<feature type="domain" description="SF4 helicase" evidence="1">
    <location>
        <begin position="138"/>
        <end position="225"/>
    </location>
</feature>
<proteinExistence type="predicted"/>
<evidence type="ECO:0000313" key="3">
    <source>
        <dbReference type="Proteomes" id="UP000187059"/>
    </source>
</evidence>
<dbReference type="InterPro" id="IPR027417">
    <property type="entry name" value="P-loop_NTPase"/>
</dbReference>
<sequence length="238" mass="25941">MHLSAPIYRLKRNARDLARQQGIPLHRALDRVASEQGYQSWSHLASQASQARPAAAVLSRLVPGDLILIGARPGQGKTLLGLELAARAGALGRTGFFFTLDYHERDVRQRLSELGLPPSADAGAVQVDTSDDISADHVIRRLASAGTPALAVIDYLQLLDQKRSTPDLATQIGALRRHVKETGAICAIISQIDRSFDLSPRKMPGRSDIRLPNPLDLAAFDRICFLNEGRLRMEAAQA</sequence>
<name>A0A1P8V0C6_9RHOB</name>
<keyword evidence="3" id="KW-1185">Reference proteome</keyword>
<dbReference type="RefSeq" id="WP_076705505.1">
    <property type="nucleotide sequence ID" value="NZ_CP015093.1"/>
</dbReference>
<accession>A0A1P8V0C6</accession>